<protein>
    <recommendedName>
        <fullName evidence="3">Tetratricopeptide repeat protein</fullName>
    </recommendedName>
</protein>
<dbReference type="RefSeq" id="WP_203792599.1">
    <property type="nucleotide sequence ID" value="NZ_BAAAQE010000090.1"/>
</dbReference>
<evidence type="ECO:0008006" key="3">
    <source>
        <dbReference type="Google" id="ProtNLM"/>
    </source>
</evidence>
<gene>
    <name evidence="1" type="ORF">Aco03nite_001920</name>
</gene>
<evidence type="ECO:0000313" key="2">
    <source>
        <dbReference type="Proteomes" id="UP000612282"/>
    </source>
</evidence>
<comment type="caution">
    <text evidence="1">The sequence shown here is derived from an EMBL/GenBank/DDBJ whole genome shotgun (WGS) entry which is preliminary data.</text>
</comment>
<dbReference type="SUPFAM" id="SSF48452">
    <property type="entry name" value="TPR-like"/>
    <property type="match status" value="1"/>
</dbReference>
<sequence>MDPDGPAAARILTYLGSVASDRADFGRARELLDRALARAGGRSRAYALSMLGRVHLRTGDPDAAACAI</sequence>
<reference evidence="1 2" key="1">
    <citation type="submission" date="2021-01" db="EMBL/GenBank/DDBJ databases">
        <title>Whole genome shotgun sequence of Actinoplanes couchii NBRC 106145.</title>
        <authorList>
            <person name="Komaki H."/>
            <person name="Tamura T."/>
        </authorList>
    </citation>
    <scope>NUCLEOTIDE SEQUENCE [LARGE SCALE GENOMIC DNA]</scope>
    <source>
        <strain evidence="1 2">NBRC 106145</strain>
    </source>
</reference>
<keyword evidence="2" id="KW-1185">Reference proteome</keyword>
<dbReference type="InterPro" id="IPR011990">
    <property type="entry name" value="TPR-like_helical_dom_sf"/>
</dbReference>
<organism evidence="1 2">
    <name type="scientific">Actinoplanes couchii</name>
    <dbReference type="NCBI Taxonomy" id="403638"/>
    <lineage>
        <taxon>Bacteria</taxon>
        <taxon>Bacillati</taxon>
        <taxon>Actinomycetota</taxon>
        <taxon>Actinomycetes</taxon>
        <taxon>Micromonosporales</taxon>
        <taxon>Micromonosporaceae</taxon>
        <taxon>Actinoplanes</taxon>
    </lineage>
</organism>
<accession>A0ABQ3X012</accession>
<dbReference type="Proteomes" id="UP000612282">
    <property type="component" value="Unassembled WGS sequence"/>
</dbReference>
<proteinExistence type="predicted"/>
<name>A0ABQ3X012_9ACTN</name>
<dbReference type="EMBL" id="BOMG01000004">
    <property type="protein sequence ID" value="GID51788.1"/>
    <property type="molecule type" value="Genomic_DNA"/>
</dbReference>
<dbReference type="Gene3D" id="1.25.40.10">
    <property type="entry name" value="Tetratricopeptide repeat domain"/>
    <property type="match status" value="1"/>
</dbReference>
<evidence type="ECO:0000313" key="1">
    <source>
        <dbReference type="EMBL" id="GID51788.1"/>
    </source>
</evidence>
<dbReference type="Pfam" id="PF13424">
    <property type="entry name" value="TPR_12"/>
    <property type="match status" value="1"/>
</dbReference>